<comment type="similarity">
    <text evidence="2 6">Belongs to the acyl-CoA dehydrogenase family.</text>
</comment>
<name>A0A2K2FU09_9SPHN</name>
<evidence type="ECO:0000259" key="9">
    <source>
        <dbReference type="Pfam" id="PF02771"/>
    </source>
</evidence>
<dbReference type="InterPro" id="IPR009100">
    <property type="entry name" value="AcylCoA_DH/oxidase_NM_dom_sf"/>
</dbReference>
<dbReference type="EMBL" id="LYMM01000084">
    <property type="protein sequence ID" value="PNU02262.1"/>
    <property type="molecule type" value="Genomic_DNA"/>
</dbReference>
<dbReference type="Pfam" id="PF02771">
    <property type="entry name" value="Acyl-CoA_dh_N"/>
    <property type="match status" value="1"/>
</dbReference>
<evidence type="ECO:0000259" key="8">
    <source>
        <dbReference type="Pfam" id="PF02770"/>
    </source>
</evidence>
<comment type="caution">
    <text evidence="10">The sequence shown here is derived from an EMBL/GenBank/DDBJ whole genome shotgun (WGS) entry which is preliminary data.</text>
</comment>
<dbReference type="Pfam" id="PF02770">
    <property type="entry name" value="Acyl-CoA_dh_M"/>
    <property type="match status" value="1"/>
</dbReference>
<dbReference type="InterPro" id="IPR036250">
    <property type="entry name" value="AcylCo_DH-like_C"/>
</dbReference>
<protein>
    <submittedName>
        <fullName evidence="10">Acyl-CoA dehydrogenase</fullName>
    </submittedName>
</protein>
<organism evidence="10 11">
    <name type="scientific">Novosphingobium guangzhouense</name>
    <dbReference type="NCBI Taxonomy" id="1850347"/>
    <lineage>
        <taxon>Bacteria</taxon>
        <taxon>Pseudomonadati</taxon>
        <taxon>Pseudomonadota</taxon>
        <taxon>Alphaproteobacteria</taxon>
        <taxon>Sphingomonadales</taxon>
        <taxon>Sphingomonadaceae</taxon>
        <taxon>Novosphingobium</taxon>
    </lineage>
</organism>
<feature type="domain" description="Acyl-CoA oxidase/dehydrogenase middle" evidence="8">
    <location>
        <begin position="121"/>
        <end position="210"/>
    </location>
</feature>
<dbReference type="Proteomes" id="UP000236327">
    <property type="component" value="Unassembled WGS sequence"/>
</dbReference>
<evidence type="ECO:0000256" key="2">
    <source>
        <dbReference type="ARBA" id="ARBA00009347"/>
    </source>
</evidence>
<proteinExistence type="inferred from homology"/>
<feature type="domain" description="Acyl-CoA dehydrogenase/oxidase C-terminal" evidence="7">
    <location>
        <begin position="235"/>
        <end position="360"/>
    </location>
</feature>
<dbReference type="PANTHER" id="PTHR43884:SF20">
    <property type="entry name" value="ACYL-COA DEHYDROGENASE FADE28"/>
    <property type="match status" value="1"/>
</dbReference>
<evidence type="ECO:0000256" key="4">
    <source>
        <dbReference type="ARBA" id="ARBA00022827"/>
    </source>
</evidence>
<evidence type="ECO:0000256" key="5">
    <source>
        <dbReference type="ARBA" id="ARBA00023002"/>
    </source>
</evidence>
<dbReference type="InterPro" id="IPR006091">
    <property type="entry name" value="Acyl-CoA_Oxase/DH_mid-dom"/>
</dbReference>
<dbReference type="Gene3D" id="1.20.140.10">
    <property type="entry name" value="Butyryl-CoA Dehydrogenase, subunit A, domain 3"/>
    <property type="match status" value="1"/>
</dbReference>
<gene>
    <name evidence="10" type="ORF">A8V01_10415</name>
</gene>
<dbReference type="SUPFAM" id="SSF56645">
    <property type="entry name" value="Acyl-CoA dehydrogenase NM domain-like"/>
    <property type="match status" value="1"/>
</dbReference>
<dbReference type="Pfam" id="PF00441">
    <property type="entry name" value="Acyl-CoA_dh_1"/>
    <property type="match status" value="1"/>
</dbReference>
<dbReference type="SUPFAM" id="SSF47203">
    <property type="entry name" value="Acyl-CoA dehydrogenase C-terminal domain-like"/>
    <property type="match status" value="1"/>
</dbReference>
<dbReference type="RefSeq" id="WP_103099039.1">
    <property type="nucleotide sequence ID" value="NZ_LYMM01000084.1"/>
</dbReference>
<reference evidence="10 11" key="1">
    <citation type="submission" date="2016-05" db="EMBL/GenBank/DDBJ databases">
        <title>Complete genome sequence of Novosphingobium guangzhouense SA925(T).</title>
        <authorList>
            <person name="Sha S."/>
        </authorList>
    </citation>
    <scope>NUCLEOTIDE SEQUENCE [LARGE SCALE GENOMIC DNA]</scope>
    <source>
        <strain evidence="10 11">SA925</strain>
    </source>
</reference>
<dbReference type="InterPro" id="IPR013786">
    <property type="entry name" value="AcylCoA_DH/ox_N"/>
</dbReference>
<keyword evidence="3 6" id="KW-0285">Flavoprotein</keyword>
<sequence>MNFEYSDEQRMLADSANRLGADLWPSSDRLKLLEHFDTLTAHTSAQMAELGWLMLPIAEEDGGLGGSAVDVMAIMEGIGRHLIPTSYVANAVLVPALVSGDPAAADLLGAIGEGSAKAAAGLLEPDGGFDLGWVECAAAGSSGGNGTDWTLTGEKLHVEDGADADWFVVTARTDAGISLFLVRADAPGLAVSRFRAIDQHRHARLKLDGVTAVLMGEAGAALPTVELAVDKAICAHLAEAVGSMEAAHAATLEYLRTRKQFGVAIGSFQSLQHRAVDMAIALEEARSMAYRATLSLGLPAVERRRVVSAAKARVGQCGLYVGRQAVQLHGGVGFSDELIISHHLKRQMMLDCAYGSAEHHVAGFVALQGVAGA</sequence>
<dbReference type="InterPro" id="IPR046373">
    <property type="entry name" value="Acyl-CoA_Oxase/DH_mid-dom_sf"/>
</dbReference>
<evidence type="ECO:0000256" key="3">
    <source>
        <dbReference type="ARBA" id="ARBA00022630"/>
    </source>
</evidence>
<comment type="cofactor">
    <cofactor evidence="1 6">
        <name>FAD</name>
        <dbReference type="ChEBI" id="CHEBI:57692"/>
    </cofactor>
</comment>
<evidence type="ECO:0000256" key="1">
    <source>
        <dbReference type="ARBA" id="ARBA00001974"/>
    </source>
</evidence>
<dbReference type="Gene3D" id="1.10.540.10">
    <property type="entry name" value="Acyl-CoA dehydrogenase/oxidase, N-terminal domain"/>
    <property type="match status" value="1"/>
</dbReference>
<evidence type="ECO:0000256" key="6">
    <source>
        <dbReference type="RuleBase" id="RU362125"/>
    </source>
</evidence>
<dbReference type="GO" id="GO:0050660">
    <property type="term" value="F:flavin adenine dinucleotide binding"/>
    <property type="evidence" value="ECO:0007669"/>
    <property type="project" value="InterPro"/>
</dbReference>
<dbReference type="CDD" id="cd00567">
    <property type="entry name" value="ACAD"/>
    <property type="match status" value="1"/>
</dbReference>
<keyword evidence="11" id="KW-1185">Reference proteome</keyword>
<evidence type="ECO:0000259" key="7">
    <source>
        <dbReference type="Pfam" id="PF00441"/>
    </source>
</evidence>
<dbReference type="OrthoDB" id="7328575at2"/>
<dbReference type="InterPro" id="IPR037069">
    <property type="entry name" value="AcylCoA_DH/ox_N_sf"/>
</dbReference>
<dbReference type="GO" id="GO:0003995">
    <property type="term" value="F:acyl-CoA dehydrogenase activity"/>
    <property type="evidence" value="ECO:0007669"/>
    <property type="project" value="TreeGrafter"/>
</dbReference>
<accession>A0A2K2FU09</accession>
<dbReference type="Gene3D" id="2.40.110.10">
    <property type="entry name" value="Butyryl-CoA Dehydrogenase, subunit A, domain 2"/>
    <property type="match status" value="1"/>
</dbReference>
<feature type="domain" description="Acyl-CoA dehydrogenase/oxidase N-terminal" evidence="9">
    <location>
        <begin position="6"/>
        <end position="90"/>
    </location>
</feature>
<keyword evidence="5 6" id="KW-0560">Oxidoreductase</keyword>
<dbReference type="PANTHER" id="PTHR43884">
    <property type="entry name" value="ACYL-COA DEHYDROGENASE"/>
    <property type="match status" value="1"/>
</dbReference>
<evidence type="ECO:0000313" key="10">
    <source>
        <dbReference type="EMBL" id="PNU02262.1"/>
    </source>
</evidence>
<dbReference type="AlphaFoldDB" id="A0A2K2FU09"/>
<evidence type="ECO:0000313" key="11">
    <source>
        <dbReference type="Proteomes" id="UP000236327"/>
    </source>
</evidence>
<keyword evidence="4 6" id="KW-0274">FAD</keyword>
<dbReference type="InterPro" id="IPR009075">
    <property type="entry name" value="AcylCo_DH/oxidase_C"/>
</dbReference>